<comment type="subcellular location">
    <subcellularLocation>
        <location evidence="1">Membrane</location>
    </subcellularLocation>
</comment>
<evidence type="ECO:0000256" key="4">
    <source>
        <dbReference type="ARBA" id="ARBA00022692"/>
    </source>
</evidence>
<dbReference type="PRINTS" id="PR00385">
    <property type="entry name" value="P450"/>
</dbReference>
<dbReference type="PANTHER" id="PTHR24282">
    <property type="entry name" value="CYTOCHROME P450 FAMILY MEMBER"/>
    <property type="match status" value="1"/>
</dbReference>
<protein>
    <recommendedName>
        <fullName evidence="14">Cytochrome P450</fullName>
    </recommendedName>
</protein>
<reference evidence="12" key="1">
    <citation type="submission" date="2022-06" db="EMBL/GenBank/DDBJ databases">
        <title>Uncovering the hologenomic basis of an extraordinary plant invasion.</title>
        <authorList>
            <person name="Bieker V.C."/>
            <person name="Martin M.D."/>
            <person name="Gilbert T."/>
            <person name="Hodgins K."/>
            <person name="Battlay P."/>
            <person name="Petersen B."/>
            <person name="Wilson J."/>
        </authorList>
    </citation>
    <scope>NUCLEOTIDE SEQUENCE</scope>
    <source>
        <strain evidence="12">AA19_3_7</strain>
        <tissue evidence="12">Leaf</tissue>
    </source>
</reference>
<comment type="similarity">
    <text evidence="2 11">Belongs to the cytochrome P450 family.</text>
</comment>
<dbReference type="PROSITE" id="PS00086">
    <property type="entry name" value="CYTOCHROME_P450"/>
    <property type="match status" value="2"/>
</dbReference>
<comment type="caution">
    <text evidence="12">The sequence shown here is derived from an EMBL/GenBank/DDBJ whole genome shotgun (WGS) entry which is preliminary data.</text>
</comment>
<evidence type="ECO:0000256" key="3">
    <source>
        <dbReference type="ARBA" id="ARBA00022617"/>
    </source>
</evidence>
<evidence type="ECO:0000256" key="11">
    <source>
        <dbReference type="RuleBase" id="RU000461"/>
    </source>
</evidence>
<evidence type="ECO:0000256" key="9">
    <source>
        <dbReference type="ARBA" id="ARBA00023033"/>
    </source>
</evidence>
<evidence type="ECO:0000256" key="1">
    <source>
        <dbReference type="ARBA" id="ARBA00004370"/>
    </source>
</evidence>
<evidence type="ECO:0000256" key="5">
    <source>
        <dbReference type="ARBA" id="ARBA00022723"/>
    </source>
</evidence>
<name>A0AAD5D9K5_AMBAR</name>
<dbReference type="GO" id="GO:0016705">
    <property type="term" value="F:oxidoreductase activity, acting on paired donors, with incorporation or reduction of molecular oxygen"/>
    <property type="evidence" value="ECO:0007669"/>
    <property type="project" value="InterPro"/>
</dbReference>
<dbReference type="InterPro" id="IPR017972">
    <property type="entry name" value="Cyt_P450_CS"/>
</dbReference>
<proteinExistence type="inferred from homology"/>
<accession>A0AAD5D9K5</accession>
<keyword evidence="4" id="KW-0812">Transmembrane</keyword>
<dbReference type="InterPro" id="IPR002401">
    <property type="entry name" value="Cyt_P450_E_grp-I"/>
</dbReference>
<dbReference type="PANTHER" id="PTHR24282:SF266">
    <property type="entry name" value="CYTOCHROME P450-RELATED"/>
    <property type="match status" value="1"/>
</dbReference>
<dbReference type="PRINTS" id="PR00463">
    <property type="entry name" value="EP450I"/>
</dbReference>
<dbReference type="SUPFAM" id="SSF48264">
    <property type="entry name" value="Cytochrome P450"/>
    <property type="match status" value="2"/>
</dbReference>
<keyword evidence="9 11" id="KW-0503">Monooxygenase</keyword>
<dbReference type="InterPro" id="IPR036396">
    <property type="entry name" value="Cyt_P450_sf"/>
</dbReference>
<evidence type="ECO:0000256" key="6">
    <source>
        <dbReference type="ARBA" id="ARBA00022989"/>
    </source>
</evidence>
<keyword evidence="8 11" id="KW-0408">Iron</keyword>
<evidence type="ECO:0000256" key="8">
    <source>
        <dbReference type="ARBA" id="ARBA00023004"/>
    </source>
</evidence>
<dbReference type="AlphaFoldDB" id="A0AAD5D9K5"/>
<evidence type="ECO:0000256" key="2">
    <source>
        <dbReference type="ARBA" id="ARBA00010617"/>
    </source>
</evidence>
<keyword evidence="5 11" id="KW-0479">Metal-binding</keyword>
<feature type="non-terminal residue" evidence="12">
    <location>
        <position position="1"/>
    </location>
</feature>
<keyword evidence="13" id="KW-1185">Reference proteome</keyword>
<keyword evidence="6" id="KW-1133">Transmembrane helix</keyword>
<keyword evidence="7 11" id="KW-0560">Oxidoreductase</keyword>
<keyword evidence="3 11" id="KW-0349">Heme</keyword>
<dbReference type="InterPro" id="IPR001128">
    <property type="entry name" value="Cyt_P450"/>
</dbReference>
<evidence type="ECO:0000313" key="13">
    <source>
        <dbReference type="Proteomes" id="UP001206925"/>
    </source>
</evidence>
<gene>
    <name evidence="12" type="ORF">M8C21_014874</name>
</gene>
<evidence type="ECO:0000313" key="12">
    <source>
        <dbReference type="EMBL" id="KAI7754130.1"/>
    </source>
</evidence>
<dbReference type="GO" id="GO:0020037">
    <property type="term" value="F:heme binding"/>
    <property type="evidence" value="ECO:0007669"/>
    <property type="project" value="InterPro"/>
</dbReference>
<organism evidence="12 13">
    <name type="scientific">Ambrosia artemisiifolia</name>
    <name type="common">Common ragweed</name>
    <dbReference type="NCBI Taxonomy" id="4212"/>
    <lineage>
        <taxon>Eukaryota</taxon>
        <taxon>Viridiplantae</taxon>
        <taxon>Streptophyta</taxon>
        <taxon>Embryophyta</taxon>
        <taxon>Tracheophyta</taxon>
        <taxon>Spermatophyta</taxon>
        <taxon>Magnoliopsida</taxon>
        <taxon>eudicotyledons</taxon>
        <taxon>Gunneridae</taxon>
        <taxon>Pentapetalae</taxon>
        <taxon>asterids</taxon>
        <taxon>campanulids</taxon>
        <taxon>Asterales</taxon>
        <taxon>Asteraceae</taxon>
        <taxon>Asteroideae</taxon>
        <taxon>Heliantheae alliance</taxon>
        <taxon>Heliantheae</taxon>
        <taxon>Ambrosia</taxon>
    </lineage>
</organism>
<dbReference type="GO" id="GO:0004497">
    <property type="term" value="F:monooxygenase activity"/>
    <property type="evidence" value="ECO:0007669"/>
    <property type="project" value="UniProtKB-KW"/>
</dbReference>
<dbReference type="Gene3D" id="1.10.630.10">
    <property type="entry name" value="Cytochrome P450"/>
    <property type="match status" value="2"/>
</dbReference>
<sequence length="686" mass="77892">KNFLNWYGPQAELVITDTKIIREIASNRSVAYARPDLGPYHKKMLGDGLVTSSGKKWASQRKVANRAFSGESLKNMIPMMVASAGLMLDRWKKMAEGEVEMYAEFKMLTAEVISRTAFGSSYLQGKEVFKMLNEMGTIAGRNYYNPRLKTNDDLKSDEFEKRVHDLIMETINERENIMGHHEDAVNDFLGQLMMAKNNNTNQGYQHLTQDIIDECKTFYAAGDGTTSLLLSWVVLLLSIHTEWQERARDEVFQIFGKESQPRFEGLAKLKTIGMIINETLRLYPPGTAIIRKNEREVTLGNLIVPANVILHVPVLALHHDRDIWGEDAHLFKPERFSQGISNAMKNNPSAYMPFGFGPRNCVGSDFATNTAKQIAAMKDQVNTTPFTDISHDIYPRIQPHFFTWFRLYGDFVFKNCSKIGKNSDDHKSDELQKKIHDLIMETINEREKIMGHEDADNTDFLGQLLMAKNNNNNQGYQLSTQDIIDECKTFYVSGDGTTSLLLSWAVLLLSIHTEWQERARDEVFQIFGKDSQLRSEGLAKLKTIGMIINETLRLYPPGIAIIRKNEQEVKLGNLTVPANIILHVPVLALHHDREIWGEDAHLFKPERFSQGVSNAMKNNPSAYMPFGFGPRNCVGSNFATNTAKVTLAMMLQRYRFSPSPNYVHEPVHILMLVPKNGVQVTLHALK</sequence>
<dbReference type="Proteomes" id="UP001206925">
    <property type="component" value="Unassembled WGS sequence"/>
</dbReference>
<dbReference type="GO" id="GO:0005506">
    <property type="term" value="F:iron ion binding"/>
    <property type="evidence" value="ECO:0007669"/>
    <property type="project" value="InterPro"/>
</dbReference>
<dbReference type="GO" id="GO:0016020">
    <property type="term" value="C:membrane"/>
    <property type="evidence" value="ECO:0007669"/>
    <property type="project" value="UniProtKB-SubCell"/>
</dbReference>
<evidence type="ECO:0008006" key="14">
    <source>
        <dbReference type="Google" id="ProtNLM"/>
    </source>
</evidence>
<evidence type="ECO:0000256" key="10">
    <source>
        <dbReference type="ARBA" id="ARBA00023136"/>
    </source>
</evidence>
<dbReference type="Pfam" id="PF00067">
    <property type="entry name" value="p450"/>
    <property type="match status" value="2"/>
</dbReference>
<dbReference type="EMBL" id="JAMZMK010004440">
    <property type="protein sequence ID" value="KAI7754130.1"/>
    <property type="molecule type" value="Genomic_DNA"/>
</dbReference>
<evidence type="ECO:0000256" key="7">
    <source>
        <dbReference type="ARBA" id="ARBA00023002"/>
    </source>
</evidence>
<dbReference type="InterPro" id="IPR050665">
    <property type="entry name" value="Cytochrome_P450_Monooxygen"/>
</dbReference>
<keyword evidence="10" id="KW-0472">Membrane</keyword>